<dbReference type="EMBL" id="JAPDNT010000001">
    <property type="protein sequence ID" value="MCW3473611.1"/>
    <property type="molecule type" value="Genomic_DNA"/>
</dbReference>
<comment type="catalytic activity">
    <reaction evidence="8">
        <text>a 2'-deoxycytidine in DNA + S-adenosyl-L-methionine = an N(4)-methyl-2'-deoxycytidine in DNA + S-adenosyl-L-homocysteine + H(+)</text>
        <dbReference type="Rhea" id="RHEA:16857"/>
        <dbReference type="Rhea" id="RHEA-COMP:11369"/>
        <dbReference type="Rhea" id="RHEA-COMP:13674"/>
        <dbReference type="ChEBI" id="CHEBI:15378"/>
        <dbReference type="ChEBI" id="CHEBI:57856"/>
        <dbReference type="ChEBI" id="CHEBI:59789"/>
        <dbReference type="ChEBI" id="CHEBI:85452"/>
        <dbReference type="ChEBI" id="CHEBI:137933"/>
        <dbReference type="EC" id="2.1.1.113"/>
    </reaction>
</comment>
<evidence type="ECO:0000256" key="1">
    <source>
        <dbReference type="ARBA" id="ARBA00010203"/>
    </source>
</evidence>
<dbReference type="Gene3D" id="3.40.50.150">
    <property type="entry name" value="Vaccinia Virus protein VP39"/>
    <property type="match status" value="1"/>
</dbReference>
<evidence type="ECO:0000256" key="2">
    <source>
        <dbReference type="ARBA" id="ARBA00022603"/>
    </source>
</evidence>
<evidence type="ECO:0000256" key="4">
    <source>
        <dbReference type="ARBA" id="ARBA00022691"/>
    </source>
</evidence>
<dbReference type="SUPFAM" id="SSF53335">
    <property type="entry name" value="S-adenosyl-L-methionine-dependent methyltransferases"/>
    <property type="match status" value="1"/>
</dbReference>
<dbReference type="InterPro" id="IPR017985">
    <property type="entry name" value="MeTrfase_CN4_CS"/>
</dbReference>
<feature type="domain" description="DNA methylase N-4/N-6" evidence="10">
    <location>
        <begin position="34"/>
        <end position="261"/>
    </location>
</feature>
<dbReference type="GO" id="GO:0009007">
    <property type="term" value="F:site-specific DNA-methyltransferase (adenine-specific) activity"/>
    <property type="evidence" value="ECO:0007669"/>
    <property type="project" value="UniProtKB-EC"/>
</dbReference>
<dbReference type="EC" id="2.1.1.-" evidence="9"/>
<evidence type="ECO:0000256" key="6">
    <source>
        <dbReference type="ARBA" id="ARBA00023125"/>
    </source>
</evidence>
<dbReference type="AlphaFoldDB" id="A0AA42CEJ6"/>
<keyword evidence="12" id="KW-1185">Reference proteome</keyword>
<evidence type="ECO:0000256" key="9">
    <source>
        <dbReference type="RuleBase" id="RU362026"/>
    </source>
</evidence>
<dbReference type="InterPro" id="IPR002941">
    <property type="entry name" value="DNA_methylase_N4/N6"/>
</dbReference>
<dbReference type="RefSeq" id="WP_264712191.1">
    <property type="nucleotide sequence ID" value="NZ_JAPDNT010000001.1"/>
</dbReference>
<reference evidence="11" key="2">
    <citation type="submission" date="2022-10" db="EMBL/GenBank/DDBJ databases">
        <authorList>
            <person name="Trinh H.N."/>
        </authorList>
    </citation>
    <scope>NUCLEOTIDE SEQUENCE</scope>
    <source>
        <strain evidence="11">RN2-1</strain>
    </source>
</reference>
<evidence type="ECO:0000313" key="11">
    <source>
        <dbReference type="EMBL" id="MCW3473611.1"/>
    </source>
</evidence>
<keyword evidence="3" id="KW-0808">Transferase</keyword>
<dbReference type="GO" id="GO:0009307">
    <property type="term" value="P:DNA restriction-modification system"/>
    <property type="evidence" value="ECO:0007669"/>
    <property type="project" value="UniProtKB-KW"/>
</dbReference>
<dbReference type="Proteomes" id="UP001165679">
    <property type="component" value="Unassembled WGS sequence"/>
</dbReference>
<accession>A0AA42CEJ6</accession>
<organism evidence="11 12">
    <name type="scientific">Limobrevibacterium gyesilva</name>
    <dbReference type="NCBI Taxonomy" id="2991712"/>
    <lineage>
        <taxon>Bacteria</taxon>
        <taxon>Pseudomonadati</taxon>
        <taxon>Pseudomonadota</taxon>
        <taxon>Alphaproteobacteria</taxon>
        <taxon>Acetobacterales</taxon>
        <taxon>Acetobacteraceae</taxon>
        <taxon>Limobrevibacterium</taxon>
    </lineage>
</organism>
<dbReference type="PROSITE" id="PS00093">
    <property type="entry name" value="N4_MTASE"/>
    <property type="match status" value="1"/>
</dbReference>
<gene>
    <name evidence="11" type="ORF">OL599_03390</name>
</gene>
<proteinExistence type="inferred from homology"/>
<keyword evidence="4" id="KW-0949">S-adenosyl-L-methionine</keyword>
<dbReference type="GO" id="GO:0032259">
    <property type="term" value="P:methylation"/>
    <property type="evidence" value="ECO:0007669"/>
    <property type="project" value="UniProtKB-KW"/>
</dbReference>
<protein>
    <recommendedName>
        <fullName evidence="9">Methyltransferase</fullName>
        <ecNumber evidence="9">2.1.1.-</ecNumber>
    </recommendedName>
</protein>
<evidence type="ECO:0000256" key="5">
    <source>
        <dbReference type="ARBA" id="ARBA00022747"/>
    </source>
</evidence>
<comment type="catalytic activity">
    <reaction evidence="7">
        <text>a 2'-deoxyadenosine in DNA + S-adenosyl-L-methionine = an N(6)-methyl-2'-deoxyadenosine in DNA + S-adenosyl-L-homocysteine + H(+)</text>
        <dbReference type="Rhea" id="RHEA:15197"/>
        <dbReference type="Rhea" id="RHEA-COMP:12418"/>
        <dbReference type="Rhea" id="RHEA-COMP:12419"/>
        <dbReference type="ChEBI" id="CHEBI:15378"/>
        <dbReference type="ChEBI" id="CHEBI:57856"/>
        <dbReference type="ChEBI" id="CHEBI:59789"/>
        <dbReference type="ChEBI" id="CHEBI:90615"/>
        <dbReference type="ChEBI" id="CHEBI:90616"/>
        <dbReference type="EC" id="2.1.1.72"/>
    </reaction>
</comment>
<dbReference type="GO" id="GO:0003677">
    <property type="term" value="F:DNA binding"/>
    <property type="evidence" value="ECO:0007669"/>
    <property type="project" value="UniProtKB-KW"/>
</dbReference>
<evidence type="ECO:0000256" key="7">
    <source>
        <dbReference type="ARBA" id="ARBA00047942"/>
    </source>
</evidence>
<dbReference type="GO" id="GO:0015667">
    <property type="term" value="F:site-specific DNA-methyltransferase (cytosine-N4-specific) activity"/>
    <property type="evidence" value="ECO:0007669"/>
    <property type="project" value="UniProtKB-EC"/>
</dbReference>
<keyword evidence="6" id="KW-0238">DNA-binding</keyword>
<evidence type="ECO:0000259" key="10">
    <source>
        <dbReference type="Pfam" id="PF01555"/>
    </source>
</evidence>
<dbReference type="InterPro" id="IPR029063">
    <property type="entry name" value="SAM-dependent_MTases_sf"/>
</dbReference>
<evidence type="ECO:0000256" key="3">
    <source>
        <dbReference type="ARBA" id="ARBA00022679"/>
    </source>
</evidence>
<dbReference type="InterPro" id="IPR001091">
    <property type="entry name" value="RM_Methyltransferase"/>
</dbReference>
<dbReference type="Pfam" id="PF01555">
    <property type="entry name" value="N6_N4_Mtase"/>
    <property type="match status" value="1"/>
</dbReference>
<keyword evidence="2" id="KW-0489">Methyltransferase</keyword>
<comment type="caution">
    <text evidence="11">The sequence shown here is derived from an EMBL/GenBank/DDBJ whole genome shotgun (WGS) entry which is preliminary data.</text>
</comment>
<name>A0AA42CEJ6_9PROT</name>
<dbReference type="PRINTS" id="PR00508">
    <property type="entry name" value="S21N4MTFRASE"/>
</dbReference>
<evidence type="ECO:0000313" key="12">
    <source>
        <dbReference type="Proteomes" id="UP001165679"/>
    </source>
</evidence>
<sequence>MARGCTQARGRKSAPVLHCGDCLDVLATLKPESVDVVVTSPPYNLDLRYRRYRDRKEEGDYLDWMVAVAAAVRRVMKPDASFFLNISGSSSRPWLPFELIVRLRPLFMLQNHITWIKSIATGTDSVGHYKPVGGQRFLNHAHEHIFHLTQTGDVRLNRLAVGVPFKDKSNIARRGHAQDLRCRGNTWFIPYDTVRSKAQKWHHPGTFPVDLPRWCIRLHGRPKPVVLDPFMGTGTTLVAALREGAKGIGIELDPDYVAIARDRLAAEPSSFPSDGLE</sequence>
<dbReference type="GO" id="GO:0008170">
    <property type="term" value="F:N-methyltransferase activity"/>
    <property type="evidence" value="ECO:0007669"/>
    <property type="project" value="InterPro"/>
</dbReference>
<comment type="similarity">
    <text evidence="1">Belongs to the N(4)/N(6)-methyltransferase family. N(4) subfamily.</text>
</comment>
<keyword evidence="5" id="KW-0680">Restriction system</keyword>
<reference evidence="11" key="1">
    <citation type="submission" date="2022-09" db="EMBL/GenBank/DDBJ databases">
        <title>Rhodovastum sp. nov. RN2-1 isolated from soil in Seongnam, South Korea.</title>
        <authorList>
            <person name="Le N.T."/>
        </authorList>
    </citation>
    <scope>NUCLEOTIDE SEQUENCE</scope>
    <source>
        <strain evidence="11">RN2-1</strain>
    </source>
</reference>
<dbReference type="CDD" id="cd02440">
    <property type="entry name" value="AdoMet_MTases"/>
    <property type="match status" value="1"/>
</dbReference>
<evidence type="ECO:0000256" key="8">
    <source>
        <dbReference type="ARBA" id="ARBA00049120"/>
    </source>
</evidence>